<evidence type="ECO:0000256" key="7">
    <source>
        <dbReference type="PROSITE-ProRule" id="PRU01094"/>
    </source>
</evidence>
<sequence length="363" mass="39372">MTLAETISQFMLETYLTSSPSVPIRRFASKFAPSASEVNIPPAREPSATIPTAEALLNPPPTTRPPPLDVPARDPQKSLPAYLFSVGKTYITFYKTGLRNILTNRKLLAASSAAAPPKLDKHGRASTFPSRADFVLQARTRHDIARLPVFGLVILICGEFTPLVVVAFPKLTPYTCRIPKQIDILRRTAETRREASFKALRNAAPETPSSATQQQGNGDKSSSSSSHELTGAIAKLAPGHIARTLGLTSRIWDRVGIDSPFSAALSQRAVRKIAADDRLIRRDGGVGGLIDDEVVLACEQRGMNVRDQQARNLRRRLDEWVRTTTRGGDRGAAEAGEADSATEAAVRKMLLSEEVILGKGVTT</sequence>
<evidence type="ECO:0000256" key="3">
    <source>
        <dbReference type="ARBA" id="ARBA00022792"/>
    </source>
</evidence>
<gene>
    <name evidence="11" type="ORF">B0I36DRAFT_363740</name>
</gene>
<keyword evidence="4 9" id="KW-1133">Transmembrane helix</keyword>
<feature type="region of interest" description="Disordered" evidence="8">
    <location>
        <begin position="199"/>
        <end position="228"/>
    </location>
</feature>
<evidence type="ECO:0000313" key="11">
    <source>
        <dbReference type="EMBL" id="KAH7029161.1"/>
    </source>
</evidence>
<evidence type="ECO:0000256" key="9">
    <source>
        <dbReference type="SAM" id="Phobius"/>
    </source>
</evidence>
<feature type="compositionally biased region" description="Polar residues" evidence="8">
    <location>
        <begin position="207"/>
        <end position="220"/>
    </location>
</feature>
<dbReference type="AlphaFoldDB" id="A0A9P8Y3T7"/>
<evidence type="ECO:0000256" key="8">
    <source>
        <dbReference type="SAM" id="MobiDB-lite"/>
    </source>
</evidence>
<dbReference type="RefSeq" id="XP_046011449.1">
    <property type="nucleotide sequence ID" value="XM_046158866.1"/>
</dbReference>
<comment type="caution">
    <text evidence="11">The sequence shown here is derived from an EMBL/GenBank/DDBJ whole genome shotgun (WGS) entry which is preliminary data.</text>
</comment>
<evidence type="ECO:0000256" key="4">
    <source>
        <dbReference type="ARBA" id="ARBA00022989"/>
    </source>
</evidence>
<keyword evidence="2 9" id="KW-0812">Transmembrane</keyword>
<dbReference type="OrthoDB" id="73691at2759"/>
<feature type="region of interest" description="Disordered" evidence="8">
    <location>
        <begin position="51"/>
        <end position="72"/>
    </location>
</feature>
<keyword evidence="5 7" id="KW-0496">Mitochondrion</keyword>
<evidence type="ECO:0000256" key="1">
    <source>
        <dbReference type="ARBA" id="ARBA00004434"/>
    </source>
</evidence>
<dbReference type="GO" id="GO:0030003">
    <property type="term" value="P:intracellular monoatomic cation homeostasis"/>
    <property type="evidence" value="ECO:0007669"/>
    <property type="project" value="TreeGrafter"/>
</dbReference>
<evidence type="ECO:0000259" key="10">
    <source>
        <dbReference type="PROSITE" id="PS51758"/>
    </source>
</evidence>
<dbReference type="PROSITE" id="PS51758">
    <property type="entry name" value="LETM1_RBD"/>
    <property type="match status" value="1"/>
</dbReference>
<evidence type="ECO:0000256" key="5">
    <source>
        <dbReference type="ARBA" id="ARBA00023128"/>
    </source>
</evidence>
<dbReference type="Proteomes" id="UP000756346">
    <property type="component" value="Unassembled WGS sequence"/>
</dbReference>
<dbReference type="InterPro" id="IPR044202">
    <property type="entry name" value="LETM1/MDM38-like"/>
</dbReference>
<keyword evidence="12" id="KW-1185">Reference proteome</keyword>
<keyword evidence="3" id="KW-0999">Mitochondrion inner membrane</keyword>
<organism evidence="11 12">
    <name type="scientific">Microdochium trichocladiopsis</name>
    <dbReference type="NCBI Taxonomy" id="1682393"/>
    <lineage>
        <taxon>Eukaryota</taxon>
        <taxon>Fungi</taxon>
        <taxon>Dikarya</taxon>
        <taxon>Ascomycota</taxon>
        <taxon>Pezizomycotina</taxon>
        <taxon>Sordariomycetes</taxon>
        <taxon>Xylariomycetidae</taxon>
        <taxon>Xylariales</taxon>
        <taxon>Microdochiaceae</taxon>
        <taxon>Microdochium</taxon>
    </lineage>
</organism>
<feature type="transmembrane region" description="Helical" evidence="9">
    <location>
        <begin position="147"/>
        <end position="168"/>
    </location>
</feature>
<evidence type="ECO:0000256" key="6">
    <source>
        <dbReference type="ARBA" id="ARBA00023136"/>
    </source>
</evidence>
<evidence type="ECO:0000256" key="2">
    <source>
        <dbReference type="ARBA" id="ARBA00022692"/>
    </source>
</evidence>
<keyword evidence="6 9" id="KW-0472">Membrane</keyword>
<feature type="domain" description="Letm1 RBD" evidence="10">
    <location>
        <begin position="162"/>
        <end position="363"/>
    </location>
</feature>
<protein>
    <recommendedName>
        <fullName evidence="10">Letm1 RBD domain-containing protein</fullName>
    </recommendedName>
</protein>
<comment type="subcellular location">
    <subcellularLocation>
        <location evidence="1">Mitochondrion inner membrane</location>
        <topology evidence="1">Single-pass membrane protein</topology>
    </subcellularLocation>
</comment>
<dbReference type="InterPro" id="IPR033122">
    <property type="entry name" value="LETM1-like_RBD"/>
</dbReference>
<accession>A0A9P8Y3T7</accession>
<feature type="compositionally biased region" description="Pro residues" evidence="8">
    <location>
        <begin position="58"/>
        <end position="69"/>
    </location>
</feature>
<dbReference type="Pfam" id="PF07766">
    <property type="entry name" value="LETM1_RBD"/>
    <property type="match status" value="1"/>
</dbReference>
<evidence type="ECO:0000313" key="12">
    <source>
        <dbReference type="Proteomes" id="UP000756346"/>
    </source>
</evidence>
<reference evidence="11" key="1">
    <citation type="journal article" date="2021" name="Nat. Commun.">
        <title>Genetic determinants of endophytism in the Arabidopsis root mycobiome.</title>
        <authorList>
            <person name="Mesny F."/>
            <person name="Miyauchi S."/>
            <person name="Thiergart T."/>
            <person name="Pickel B."/>
            <person name="Atanasova L."/>
            <person name="Karlsson M."/>
            <person name="Huettel B."/>
            <person name="Barry K.W."/>
            <person name="Haridas S."/>
            <person name="Chen C."/>
            <person name="Bauer D."/>
            <person name="Andreopoulos W."/>
            <person name="Pangilinan J."/>
            <person name="LaButti K."/>
            <person name="Riley R."/>
            <person name="Lipzen A."/>
            <person name="Clum A."/>
            <person name="Drula E."/>
            <person name="Henrissat B."/>
            <person name="Kohler A."/>
            <person name="Grigoriev I.V."/>
            <person name="Martin F.M."/>
            <person name="Hacquard S."/>
        </authorList>
    </citation>
    <scope>NUCLEOTIDE SEQUENCE</scope>
    <source>
        <strain evidence="11">MPI-CAGE-CH-0230</strain>
    </source>
</reference>
<proteinExistence type="predicted"/>
<dbReference type="EMBL" id="JAGTJQ010000006">
    <property type="protein sequence ID" value="KAH7029161.1"/>
    <property type="molecule type" value="Genomic_DNA"/>
</dbReference>
<dbReference type="GO" id="GO:0005743">
    <property type="term" value="C:mitochondrial inner membrane"/>
    <property type="evidence" value="ECO:0007669"/>
    <property type="project" value="UniProtKB-SubCell"/>
</dbReference>
<dbReference type="PANTHER" id="PTHR14009">
    <property type="entry name" value="LEUCINE ZIPPER-EF-HAND CONTAINING TRANSMEMBRANE PROTEIN"/>
    <property type="match status" value="1"/>
</dbReference>
<dbReference type="GeneID" id="70188412"/>
<dbReference type="GO" id="GO:0043022">
    <property type="term" value="F:ribosome binding"/>
    <property type="evidence" value="ECO:0007669"/>
    <property type="project" value="InterPro"/>
</dbReference>
<name>A0A9P8Y3T7_9PEZI</name>
<dbReference type="PANTHER" id="PTHR14009:SF6">
    <property type="entry name" value="LETM1 RBD DOMAIN-CONTAINING PROTEIN"/>
    <property type="match status" value="1"/>
</dbReference>